<feature type="binding site" description="axial binding residue" evidence="14">
    <location>
        <position position="466"/>
    </location>
    <ligand>
        <name>heme</name>
        <dbReference type="ChEBI" id="CHEBI:30413"/>
    </ligand>
    <ligandPart>
        <name>Fe</name>
        <dbReference type="ChEBI" id="CHEBI:18248"/>
    </ligandPart>
</feature>
<keyword evidence="9" id="KW-0492">Microsome</keyword>
<dbReference type="PRINTS" id="PR00385">
    <property type="entry name" value="P450"/>
</dbReference>
<dbReference type="EC" id="1.14.14.1" evidence="5"/>
<dbReference type="AlphaFoldDB" id="A0A9Q0YM74"/>
<dbReference type="GO" id="GO:0005506">
    <property type="term" value="F:iron ion binding"/>
    <property type="evidence" value="ECO:0007669"/>
    <property type="project" value="InterPro"/>
</dbReference>
<gene>
    <name evidence="17" type="ORF">HOLleu_38611</name>
</gene>
<dbReference type="Pfam" id="PF00067">
    <property type="entry name" value="p450"/>
    <property type="match status" value="1"/>
</dbReference>
<comment type="caution">
    <text evidence="17">The sequence shown here is derived from an EMBL/GenBank/DDBJ whole genome shotgun (WGS) entry which is preliminary data.</text>
</comment>
<comment type="subcellular location">
    <subcellularLocation>
        <location evidence="3">Endoplasmic reticulum membrane</location>
        <topology evidence="3">Peripheral membrane protein</topology>
    </subcellularLocation>
    <subcellularLocation>
        <location evidence="2">Microsome membrane</location>
        <topology evidence="2">Peripheral membrane protein</topology>
    </subcellularLocation>
</comment>
<dbReference type="GO" id="GO:0042448">
    <property type="term" value="P:progesterone metabolic process"/>
    <property type="evidence" value="ECO:0007669"/>
    <property type="project" value="TreeGrafter"/>
</dbReference>
<evidence type="ECO:0000256" key="2">
    <source>
        <dbReference type="ARBA" id="ARBA00004174"/>
    </source>
</evidence>
<evidence type="ECO:0000256" key="8">
    <source>
        <dbReference type="ARBA" id="ARBA00022824"/>
    </source>
</evidence>
<evidence type="ECO:0000256" key="14">
    <source>
        <dbReference type="PIRSR" id="PIRSR602401-1"/>
    </source>
</evidence>
<evidence type="ECO:0000256" key="6">
    <source>
        <dbReference type="ARBA" id="ARBA00022617"/>
    </source>
</evidence>
<organism evidence="17 18">
    <name type="scientific">Holothuria leucospilota</name>
    <name type="common">Black long sea cucumber</name>
    <name type="synonym">Mertensiothuria leucospilota</name>
    <dbReference type="NCBI Taxonomy" id="206669"/>
    <lineage>
        <taxon>Eukaryota</taxon>
        <taxon>Metazoa</taxon>
        <taxon>Echinodermata</taxon>
        <taxon>Eleutherozoa</taxon>
        <taxon>Echinozoa</taxon>
        <taxon>Holothuroidea</taxon>
        <taxon>Aspidochirotacea</taxon>
        <taxon>Aspidochirotida</taxon>
        <taxon>Holothuriidae</taxon>
        <taxon>Holothuria</taxon>
    </lineage>
</organism>
<evidence type="ECO:0000313" key="18">
    <source>
        <dbReference type="Proteomes" id="UP001152320"/>
    </source>
</evidence>
<dbReference type="Proteomes" id="UP001152320">
    <property type="component" value="Chromosome 21"/>
</dbReference>
<evidence type="ECO:0000256" key="7">
    <source>
        <dbReference type="ARBA" id="ARBA00022723"/>
    </source>
</evidence>
<evidence type="ECO:0000256" key="5">
    <source>
        <dbReference type="ARBA" id="ARBA00012109"/>
    </source>
</evidence>
<sequence>MFSPGSNFSPVAEQVATVCMPYVLLVLSVFLILKVFVLRGDRGRRPKHLQEPPGPLGFPIIGNVLQLRPNPPVAFANLAKKFGNVIKLKIGSRPVIVLNSYRAIQQALVRQSVSFSGRPDFIGFRKVVSLSGGLLSFCNYDEGWKLHRKLVDTAIRHFTSGQRVSQIERQVEFEAKELINFILGKNKTTITKLSNLLRFSGSNVIVNALFHVRHELDNVALESLVKGWGLMINEISGSNMIDFMPWLRPFLTHKVKAFEAYAEHFVGLLQDYLREHRENYEKGMDSDICYYLRTLWNNMDILEREKITEKKVMSTVYDFFGAGLETVAVTLEWAYLYAIYYPDLQDRMHAEIDRVVGRKRLPTLADRGNLPYTEAFLVEVSRHSFVLPNTLPHLTTRGTVLEGGFNYFIPKDTVVFINLYGIQRDPELWENPHVFSPGRFLTEDGSKLDTAKAELLMRFGGGRRRCPGSELAQMEMFLFFTIMLHQCDLKNVGGQNLSLEGEISMLLTKPPSYQMEITRRT</sequence>
<keyword evidence="13 16" id="KW-0472">Membrane</keyword>
<dbReference type="SUPFAM" id="SSF48264">
    <property type="entry name" value="Cytochrome P450"/>
    <property type="match status" value="1"/>
</dbReference>
<accession>A0A9Q0YM74</accession>
<evidence type="ECO:0000256" key="11">
    <source>
        <dbReference type="ARBA" id="ARBA00023004"/>
    </source>
</evidence>
<proteinExistence type="inferred from homology"/>
<dbReference type="InterPro" id="IPR001128">
    <property type="entry name" value="Cyt_P450"/>
</dbReference>
<feature type="transmembrane region" description="Helical" evidence="16">
    <location>
        <begin position="20"/>
        <end position="38"/>
    </location>
</feature>
<comment type="similarity">
    <text evidence="4 15">Belongs to the cytochrome P450 family.</text>
</comment>
<keyword evidence="11 14" id="KW-0408">Iron</keyword>
<dbReference type="PROSITE" id="PS00086">
    <property type="entry name" value="CYTOCHROME_P450"/>
    <property type="match status" value="1"/>
</dbReference>
<keyword evidence="6 14" id="KW-0349">Heme</keyword>
<dbReference type="PRINTS" id="PR00463">
    <property type="entry name" value="EP450I"/>
</dbReference>
<keyword evidence="18" id="KW-1185">Reference proteome</keyword>
<dbReference type="InterPro" id="IPR036396">
    <property type="entry name" value="Cyt_P450_sf"/>
</dbReference>
<evidence type="ECO:0000256" key="1">
    <source>
        <dbReference type="ARBA" id="ARBA00001971"/>
    </source>
</evidence>
<keyword evidence="8" id="KW-0256">Endoplasmic reticulum</keyword>
<dbReference type="GO" id="GO:0004508">
    <property type="term" value="F:steroid 17-alpha-monooxygenase activity"/>
    <property type="evidence" value="ECO:0007669"/>
    <property type="project" value="TreeGrafter"/>
</dbReference>
<dbReference type="PANTHER" id="PTHR24289:SF21">
    <property type="entry name" value="CYTOCHROME P450 1A"/>
    <property type="match status" value="1"/>
</dbReference>
<evidence type="ECO:0000256" key="10">
    <source>
        <dbReference type="ARBA" id="ARBA00023002"/>
    </source>
</evidence>
<name>A0A9Q0YM74_HOLLE</name>
<evidence type="ECO:0000256" key="4">
    <source>
        <dbReference type="ARBA" id="ARBA00010617"/>
    </source>
</evidence>
<dbReference type="FunFam" id="1.10.630.10:FF:000238">
    <property type="entry name" value="Cytochrome P450 2A6"/>
    <property type="match status" value="1"/>
</dbReference>
<evidence type="ECO:0000313" key="17">
    <source>
        <dbReference type="EMBL" id="KAJ8021421.1"/>
    </source>
</evidence>
<evidence type="ECO:0000256" key="15">
    <source>
        <dbReference type="RuleBase" id="RU000461"/>
    </source>
</evidence>
<keyword evidence="16" id="KW-0812">Transmembrane</keyword>
<keyword evidence="12 15" id="KW-0503">Monooxygenase</keyword>
<evidence type="ECO:0000256" key="9">
    <source>
        <dbReference type="ARBA" id="ARBA00022848"/>
    </source>
</evidence>
<dbReference type="GO" id="GO:0005789">
    <property type="term" value="C:endoplasmic reticulum membrane"/>
    <property type="evidence" value="ECO:0007669"/>
    <property type="project" value="UniProtKB-SubCell"/>
</dbReference>
<reference evidence="17" key="1">
    <citation type="submission" date="2021-10" db="EMBL/GenBank/DDBJ databases">
        <title>Tropical sea cucumber genome reveals ecological adaptation and Cuvierian tubules defense mechanism.</title>
        <authorList>
            <person name="Chen T."/>
        </authorList>
    </citation>
    <scope>NUCLEOTIDE SEQUENCE</scope>
    <source>
        <strain evidence="17">Nanhai2018</strain>
        <tissue evidence="17">Muscle</tissue>
    </source>
</reference>
<dbReference type="InterPro" id="IPR017972">
    <property type="entry name" value="Cyt_P450_CS"/>
</dbReference>
<dbReference type="PANTHER" id="PTHR24289">
    <property type="entry name" value="STEROID 17-ALPHA-HYDROXYLASE/17,20 LYASE"/>
    <property type="match status" value="1"/>
</dbReference>
<evidence type="ECO:0000256" key="16">
    <source>
        <dbReference type="SAM" id="Phobius"/>
    </source>
</evidence>
<dbReference type="GO" id="GO:0020037">
    <property type="term" value="F:heme binding"/>
    <property type="evidence" value="ECO:0007669"/>
    <property type="project" value="InterPro"/>
</dbReference>
<dbReference type="Gene3D" id="1.10.630.10">
    <property type="entry name" value="Cytochrome P450"/>
    <property type="match status" value="1"/>
</dbReference>
<evidence type="ECO:0000256" key="3">
    <source>
        <dbReference type="ARBA" id="ARBA00004406"/>
    </source>
</evidence>
<dbReference type="GO" id="GO:0042446">
    <property type="term" value="P:hormone biosynthetic process"/>
    <property type="evidence" value="ECO:0007669"/>
    <property type="project" value="TreeGrafter"/>
</dbReference>
<comment type="cofactor">
    <cofactor evidence="1 14">
        <name>heme</name>
        <dbReference type="ChEBI" id="CHEBI:30413"/>
    </cofactor>
</comment>
<evidence type="ECO:0000256" key="12">
    <source>
        <dbReference type="ARBA" id="ARBA00023033"/>
    </source>
</evidence>
<dbReference type="OrthoDB" id="1055148at2759"/>
<protein>
    <recommendedName>
        <fullName evidence="5">unspecific monooxygenase</fullName>
        <ecNumber evidence="5">1.14.14.1</ecNumber>
    </recommendedName>
</protein>
<dbReference type="EMBL" id="JAIZAY010000021">
    <property type="protein sequence ID" value="KAJ8021421.1"/>
    <property type="molecule type" value="Genomic_DNA"/>
</dbReference>
<evidence type="ECO:0000256" key="13">
    <source>
        <dbReference type="ARBA" id="ARBA00023136"/>
    </source>
</evidence>
<keyword evidence="16" id="KW-1133">Transmembrane helix</keyword>
<dbReference type="InterPro" id="IPR002401">
    <property type="entry name" value="Cyt_P450_E_grp-I"/>
</dbReference>
<keyword evidence="7 14" id="KW-0479">Metal-binding</keyword>
<keyword evidence="10 15" id="KW-0560">Oxidoreductase</keyword>